<evidence type="ECO:0000313" key="3">
    <source>
        <dbReference type="Proteomes" id="UP000193719"/>
    </source>
</evidence>
<dbReference type="OrthoDB" id="366390at2759"/>
<dbReference type="EMBL" id="MCFH01000028">
    <property type="protein sequence ID" value="ORX48083.1"/>
    <property type="molecule type" value="Genomic_DNA"/>
</dbReference>
<dbReference type="SUPFAM" id="SSF48403">
    <property type="entry name" value="Ankyrin repeat"/>
    <property type="match status" value="1"/>
</dbReference>
<reference evidence="2 3" key="1">
    <citation type="submission" date="2016-08" db="EMBL/GenBank/DDBJ databases">
        <title>Genomes of anaerobic fungi encode conserved fungal cellulosomes for biomass hydrolysis.</title>
        <authorList>
            <consortium name="DOE Joint Genome Institute"/>
            <person name="Haitjema C.H."/>
            <person name="Gilmore S.P."/>
            <person name="Henske J.K."/>
            <person name="Solomon K.V."/>
            <person name="De Groot R."/>
            <person name="Kuo A."/>
            <person name="Mondo S.J."/>
            <person name="Salamov A.A."/>
            <person name="Labutti K."/>
            <person name="Zhao Z."/>
            <person name="Chiniquy J."/>
            <person name="Barry K."/>
            <person name="Brewer H.M."/>
            <person name="Purvine S.O."/>
            <person name="Wright A.T."/>
            <person name="Boxma B."/>
            <person name="Van Alen T."/>
            <person name="Hackstein J.H."/>
            <person name="Baker S.E."/>
            <person name="Grigoriev I.V."/>
            <person name="O'Malley M.A."/>
        </authorList>
    </citation>
    <scope>NUCLEOTIDE SEQUENCE [LARGE SCALE GENOMIC DNA]</scope>
    <source>
        <strain evidence="3">finn</strain>
    </source>
</reference>
<keyword evidence="1" id="KW-0040">ANK repeat</keyword>
<dbReference type="Proteomes" id="UP000193719">
    <property type="component" value="Unassembled WGS sequence"/>
</dbReference>
<evidence type="ECO:0000313" key="2">
    <source>
        <dbReference type="EMBL" id="ORX48083.1"/>
    </source>
</evidence>
<proteinExistence type="predicted"/>
<name>A0A1Y1V7T5_9FUNG</name>
<protein>
    <submittedName>
        <fullName evidence="2">Uncharacterized protein</fullName>
    </submittedName>
</protein>
<dbReference type="Pfam" id="PF12796">
    <property type="entry name" value="Ank_2"/>
    <property type="match status" value="1"/>
</dbReference>
<dbReference type="Gene3D" id="1.25.40.20">
    <property type="entry name" value="Ankyrin repeat-containing domain"/>
    <property type="match status" value="1"/>
</dbReference>
<organism evidence="2 3">
    <name type="scientific">Piromyces finnis</name>
    <dbReference type="NCBI Taxonomy" id="1754191"/>
    <lineage>
        <taxon>Eukaryota</taxon>
        <taxon>Fungi</taxon>
        <taxon>Fungi incertae sedis</taxon>
        <taxon>Chytridiomycota</taxon>
        <taxon>Chytridiomycota incertae sedis</taxon>
        <taxon>Neocallimastigomycetes</taxon>
        <taxon>Neocallimastigales</taxon>
        <taxon>Neocallimastigaceae</taxon>
        <taxon>Piromyces</taxon>
    </lineage>
</organism>
<sequence>MIELLKLGVEADKRDNEGNTPLIRLCHQVIFEHEVLVLLEYGADVNKINNKGETPLIAACIGKHII</sequence>
<dbReference type="InterPro" id="IPR036770">
    <property type="entry name" value="Ankyrin_rpt-contain_sf"/>
</dbReference>
<evidence type="ECO:0000256" key="1">
    <source>
        <dbReference type="PROSITE-ProRule" id="PRU00023"/>
    </source>
</evidence>
<dbReference type="AlphaFoldDB" id="A0A1Y1V7T5"/>
<keyword evidence="3" id="KW-1185">Reference proteome</keyword>
<comment type="caution">
    <text evidence="2">The sequence shown here is derived from an EMBL/GenBank/DDBJ whole genome shotgun (WGS) entry which is preliminary data.</text>
</comment>
<reference evidence="2 3" key="2">
    <citation type="submission" date="2016-08" db="EMBL/GenBank/DDBJ databases">
        <title>Pervasive Adenine N6-methylation of Active Genes in Fungi.</title>
        <authorList>
            <consortium name="DOE Joint Genome Institute"/>
            <person name="Mondo S.J."/>
            <person name="Dannebaum R.O."/>
            <person name="Kuo R.C."/>
            <person name="Labutti K."/>
            <person name="Haridas S."/>
            <person name="Kuo A."/>
            <person name="Salamov A."/>
            <person name="Ahrendt S.R."/>
            <person name="Lipzen A."/>
            <person name="Sullivan W."/>
            <person name="Andreopoulos W.B."/>
            <person name="Clum A."/>
            <person name="Lindquist E."/>
            <person name="Daum C."/>
            <person name="Ramamoorthy G.K."/>
            <person name="Gryganskyi A."/>
            <person name="Culley D."/>
            <person name="Magnuson J.K."/>
            <person name="James T.Y."/>
            <person name="O'Malley M.A."/>
            <person name="Stajich J.E."/>
            <person name="Spatafora J.W."/>
            <person name="Visel A."/>
            <person name="Grigoriev I.V."/>
        </authorList>
    </citation>
    <scope>NUCLEOTIDE SEQUENCE [LARGE SCALE GENOMIC DNA]</scope>
    <source>
        <strain evidence="3">finn</strain>
    </source>
</reference>
<feature type="repeat" description="ANK" evidence="1">
    <location>
        <begin position="17"/>
        <end position="50"/>
    </location>
</feature>
<dbReference type="STRING" id="1754191.A0A1Y1V7T5"/>
<dbReference type="InterPro" id="IPR002110">
    <property type="entry name" value="Ankyrin_rpt"/>
</dbReference>
<accession>A0A1Y1V7T5</accession>
<gene>
    <name evidence="2" type="ORF">BCR36DRAFT_584397</name>
</gene>
<dbReference type="PROSITE" id="PS50088">
    <property type="entry name" value="ANK_REPEAT"/>
    <property type="match status" value="1"/>
</dbReference>